<keyword evidence="3" id="KW-1185">Reference proteome</keyword>
<evidence type="ECO:0008006" key="4">
    <source>
        <dbReference type="Google" id="ProtNLM"/>
    </source>
</evidence>
<keyword evidence="1" id="KW-0472">Membrane</keyword>
<dbReference type="AlphaFoldDB" id="A0A396RV07"/>
<dbReference type="InterPro" id="IPR007418">
    <property type="entry name" value="DUF474"/>
</dbReference>
<keyword evidence="1" id="KW-0812">Transmembrane</keyword>
<dbReference type="EMBL" id="QJSA01000012">
    <property type="protein sequence ID" value="RHW20387.1"/>
    <property type="molecule type" value="Genomic_DNA"/>
</dbReference>
<proteinExistence type="predicted"/>
<dbReference type="PIRSF" id="PIRSF015875">
    <property type="entry name" value="UCP015875"/>
    <property type="match status" value="1"/>
</dbReference>
<dbReference type="OrthoDB" id="5955722at2"/>
<evidence type="ECO:0000313" key="3">
    <source>
        <dbReference type="Proteomes" id="UP000265745"/>
    </source>
</evidence>
<accession>A0A396RV07</accession>
<dbReference type="RefSeq" id="WP_119701703.1">
    <property type="nucleotide sequence ID" value="NZ_QJSA01000012.1"/>
</dbReference>
<sequence>MTYLLLKSLHLLMAIAFIGTLFFQVLILWPAARELEPASRTRLAELLGQRARHVIHWVALLLYGAGIALAWPYRRLLADPLATTFGTLLSLKILLALLIIGHYVALIVLRRRQLIAERGMHWLNVSLLLHAVLLVICAKAMFVL</sequence>
<feature type="transmembrane region" description="Helical" evidence="1">
    <location>
        <begin position="121"/>
        <end position="142"/>
    </location>
</feature>
<evidence type="ECO:0000313" key="2">
    <source>
        <dbReference type="EMBL" id="RHW20387.1"/>
    </source>
</evidence>
<feature type="transmembrane region" description="Helical" evidence="1">
    <location>
        <begin position="12"/>
        <end position="32"/>
    </location>
</feature>
<protein>
    <recommendedName>
        <fullName evidence="4">Protoporphyrinogen IX oxidase</fullName>
    </recommendedName>
</protein>
<organism evidence="2 3">
    <name type="scientific">Pseudomonas jilinensis</name>
    <dbReference type="NCBI Taxonomy" id="2078689"/>
    <lineage>
        <taxon>Bacteria</taxon>
        <taxon>Pseudomonadati</taxon>
        <taxon>Pseudomonadota</taxon>
        <taxon>Gammaproteobacteria</taxon>
        <taxon>Pseudomonadales</taxon>
        <taxon>Pseudomonadaceae</taxon>
        <taxon>Pseudomonas</taxon>
    </lineage>
</organism>
<feature type="transmembrane region" description="Helical" evidence="1">
    <location>
        <begin position="53"/>
        <end position="73"/>
    </location>
</feature>
<name>A0A396RV07_9PSED</name>
<evidence type="ECO:0000256" key="1">
    <source>
        <dbReference type="SAM" id="Phobius"/>
    </source>
</evidence>
<gene>
    <name evidence="2" type="ORF">C2846_13790</name>
</gene>
<dbReference type="Proteomes" id="UP000265745">
    <property type="component" value="Unassembled WGS sequence"/>
</dbReference>
<comment type="caution">
    <text evidence="2">The sequence shown here is derived from an EMBL/GenBank/DDBJ whole genome shotgun (WGS) entry which is preliminary data.</text>
</comment>
<feature type="transmembrane region" description="Helical" evidence="1">
    <location>
        <begin position="85"/>
        <end position="109"/>
    </location>
</feature>
<keyword evidence="1" id="KW-1133">Transmembrane helix</keyword>
<reference evidence="2 3" key="1">
    <citation type="submission" date="2018-06" db="EMBL/GenBank/DDBJ databases">
        <title>Pseudomonas jilinensis sp. nov., isolated from the production water of Jilin Oilfield in China.</title>
        <authorList>
            <person name="Wang J."/>
        </authorList>
    </citation>
    <scope>NUCLEOTIDE SEQUENCE [LARGE SCALE GENOMIC DNA]</scope>
    <source>
        <strain evidence="2 3">JS15-10A1</strain>
    </source>
</reference>